<dbReference type="RefSeq" id="WP_350016372.1">
    <property type="nucleotide sequence ID" value="NZ_CP157948.1"/>
</dbReference>
<feature type="domain" description="SHOCT" evidence="1">
    <location>
        <begin position="128"/>
        <end position="152"/>
    </location>
</feature>
<dbReference type="EMBL" id="CP157948">
    <property type="protein sequence ID" value="XBS90167.1"/>
    <property type="molecule type" value="Genomic_DNA"/>
</dbReference>
<proteinExistence type="predicted"/>
<dbReference type="Pfam" id="PF09851">
    <property type="entry name" value="SHOCT"/>
    <property type="match status" value="1"/>
</dbReference>
<organism evidence="2">
    <name type="scientific">Rhodanobacter sp. IGA1.0</name>
    <dbReference type="NCBI Taxonomy" id="3158582"/>
    <lineage>
        <taxon>Bacteria</taxon>
        <taxon>Pseudomonadati</taxon>
        <taxon>Pseudomonadota</taxon>
        <taxon>Gammaproteobacteria</taxon>
        <taxon>Lysobacterales</taxon>
        <taxon>Rhodanobacteraceae</taxon>
        <taxon>Rhodanobacter</taxon>
    </lineage>
</organism>
<protein>
    <submittedName>
        <fullName evidence="2">SHOCT domain-containing protein</fullName>
    </submittedName>
</protein>
<dbReference type="AlphaFoldDB" id="A0AAU7QKU7"/>
<gene>
    <name evidence="2" type="ORF">ABNK63_00560</name>
</gene>
<accession>A0AAU7QKU7</accession>
<evidence type="ECO:0000313" key="2">
    <source>
        <dbReference type="EMBL" id="XBS90167.1"/>
    </source>
</evidence>
<dbReference type="InterPro" id="IPR018649">
    <property type="entry name" value="SHOCT"/>
</dbReference>
<sequence>MLPSIVVHFVVESAEYGIGLSQFNIHSINVPDDDAAMQSLKTALSRRAEMGIVGFDYQQERSFDVMEAAAGNEGSAGTMIGTGLGLGVGVAMGPQFGQAFGQVTSQIQPIQSPPANPSMSAVERIRHLKDLAELKAQGVLSEEEFRAEKNRIIQG</sequence>
<name>A0AAU7QKU7_9GAMM</name>
<evidence type="ECO:0000259" key="1">
    <source>
        <dbReference type="Pfam" id="PF09851"/>
    </source>
</evidence>
<reference evidence="2" key="1">
    <citation type="submission" date="2024-06" db="EMBL/GenBank/DDBJ databases">
        <authorList>
            <person name="Sun Y."/>
        </authorList>
    </citation>
    <scope>NUCLEOTIDE SEQUENCE</scope>
    <source>
        <strain evidence="2">IGA1.0</strain>
    </source>
</reference>